<evidence type="ECO:0000256" key="1">
    <source>
        <dbReference type="ARBA" id="ARBA00001946"/>
    </source>
</evidence>
<keyword evidence="3" id="KW-0378">Hydrolase</keyword>
<dbReference type="AlphaFoldDB" id="A0A2N8PU88"/>
<dbReference type="InterPro" id="IPR011330">
    <property type="entry name" value="Glyco_hydro/deAcase_b/a-brl"/>
</dbReference>
<evidence type="ECO:0000256" key="4">
    <source>
        <dbReference type="ARBA" id="ARBA00022842"/>
    </source>
</evidence>
<name>A0A2N8PU88_ENTAV</name>
<dbReference type="GO" id="GO:0005975">
    <property type="term" value="P:carbohydrate metabolic process"/>
    <property type="evidence" value="ECO:0007669"/>
    <property type="project" value="InterPro"/>
</dbReference>
<dbReference type="SUPFAM" id="SSF88713">
    <property type="entry name" value="Glycoside hydrolase/deacetylase"/>
    <property type="match status" value="1"/>
</dbReference>
<keyword evidence="5" id="KW-0119">Carbohydrate metabolism</keyword>
<keyword evidence="4" id="KW-0460">Magnesium</keyword>
<dbReference type="EMBL" id="RYZS01000002">
    <property type="protein sequence ID" value="RVU92677.1"/>
    <property type="molecule type" value="Genomic_DNA"/>
</dbReference>
<dbReference type="Gene3D" id="3.20.20.370">
    <property type="entry name" value="Glycoside hydrolase/deacetylase"/>
    <property type="match status" value="1"/>
</dbReference>
<sequence length="261" mass="29491">MTKYSKKVLFRADDLGYSEAVNYGIEKAVKEGLIQSVGVMVNMPAALHGVELLKKEPIAFSQHTNICVGKPLTDPEKIPSLVDADGNFKSSKIYREAKEDFVVLSQVRLEIEAQYQRFLELFGRKPDYFEGHAVTSANYFKAMEQFAVEHGLKYSGLPQGQGPNSLTEDAFIDVNGTKVYLYMESMQADYDPYRTLEKLLANLHDDGIDMMIFHPGYLDDYILKNSSLLIPRTAEVAFLTDPAIKARLEQLKIELISYKEV</sequence>
<organism evidence="6 7">
    <name type="scientific">Enterococcus avium</name>
    <name type="common">Streptococcus avium</name>
    <dbReference type="NCBI Taxonomy" id="33945"/>
    <lineage>
        <taxon>Bacteria</taxon>
        <taxon>Bacillati</taxon>
        <taxon>Bacillota</taxon>
        <taxon>Bacilli</taxon>
        <taxon>Lactobacillales</taxon>
        <taxon>Enterococcaceae</taxon>
        <taxon>Enterococcus</taxon>
    </lineage>
</organism>
<dbReference type="GO" id="GO:0046872">
    <property type="term" value="F:metal ion binding"/>
    <property type="evidence" value="ECO:0007669"/>
    <property type="project" value="UniProtKB-KW"/>
</dbReference>
<dbReference type="InterPro" id="IPR006879">
    <property type="entry name" value="YdjC-like"/>
</dbReference>
<dbReference type="Pfam" id="PF04794">
    <property type="entry name" value="YdjC"/>
    <property type="match status" value="1"/>
</dbReference>
<accession>A0A2N8PU88</accession>
<dbReference type="PANTHER" id="PTHR31609:SF1">
    <property type="entry name" value="CARBOHYDRATE DEACETYLASE"/>
    <property type="match status" value="1"/>
</dbReference>
<protein>
    <submittedName>
        <fullName evidence="6">ChbG/HpnK family deacetylase</fullName>
    </submittedName>
</protein>
<comment type="cofactor">
    <cofactor evidence="1">
        <name>Mg(2+)</name>
        <dbReference type="ChEBI" id="CHEBI:18420"/>
    </cofactor>
</comment>
<evidence type="ECO:0000256" key="2">
    <source>
        <dbReference type="ARBA" id="ARBA00022723"/>
    </source>
</evidence>
<evidence type="ECO:0000256" key="5">
    <source>
        <dbReference type="ARBA" id="ARBA00023277"/>
    </source>
</evidence>
<proteinExistence type="predicted"/>
<dbReference type="CDD" id="cd10805">
    <property type="entry name" value="YdjC_like_1"/>
    <property type="match status" value="1"/>
</dbReference>
<dbReference type="Proteomes" id="UP000288388">
    <property type="component" value="Unassembled WGS sequence"/>
</dbReference>
<dbReference type="RefSeq" id="WP_102873257.1">
    <property type="nucleotide sequence ID" value="NZ_JBPFKW010000340.1"/>
</dbReference>
<reference evidence="6 7" key="1">
    <citation type="submission" date="2018-12" db="EMBL/GenBank/DDBJ databases">
        <title>A novel vanA-carrying plasmid in a clinical isolate of Enterococcus avium.</title>
        <authorList>
            <person name="Bernasconi O.J."/>
            <person name="Luzzaro F."/>
            <person name="Endimiani A."/>
        </authorList>
    </citation>
    <scope>NUCLEOTIDE SEQUENCE [LARGE SCALE GENOMIC DNA]</scope>
    <source>
        <strain evidence="6 7">LC0559/18</strain>
    </source>
</reference>
<evidence type="ECO:0000256" key="3">
    <source>
        <dbReference type="ARBA" id="ARBA00022801"/>
    </source>
</evidence>
<comment type="caution">
    <text evidence="6">The sequence shown here is derived from an EMBL/GenBank/DDBJ whole genome shotgun (WGS) entry which is preliminary data.</text>
</comment>
<evidence type="ECO:0000313" key="7">
    <source>
        <dbReference type="Proteomes" id="UP000288388"/>
    </source>
</evidence>
<dbReference type="GO" id="GO:0019213">
    <property type="term" value="F:deacetylase activity"/>
    <property type="evidence" value="ECO:0007669"/>
    <property type="project" value="TreeGrafter"/>
</dbReference>
<dbReference type="GO" id="GO:0016787">
    <property type="term" value="F:hydrolase activity"/>
    <property type="evidence" value="ECO:0007669"/>
    <property type="project" value="UniProtKB-KW"/>
</dbReference>
<keyword evidence="2" id="KW-0479">Metal-binding</keyword>
<gene>
    <name evidence="6" type="ORF">EK398_19495</name>
</gene>
<dbReference type="PANTHER" id="PTHR31609">
    <property type="entry name" value="YDJC DEACETYLASE FAMILY MEMBER"/>
    <property type="match status" value="1"/>
</dbReference>
<evidence type="ECO:0000313" key="6">
    <source>
        <dbReference type="EMBL" id="RVU92677.1"/>
    </source>
</evidence>